<keyword evidence="7" id="KW-0819">tRNA processing</keyword>
<dbReference type="GO" id="GO:0016428">
    <property type="term" value="F:tRNA (cytidine-5-)-methyltransferase activity"/>
    <property type="evidence" value="ECO:0007669"/>
    <property type="project" value="InterPro"/>
</dbReference>
<dbReference type="AlphaFoldDB" id="A0A8J8NZU1"/>
<dbReference type="EMBL" id="RRYP01002412">
    <property type="protein sequence ID" value="TNV84796.1"/>
    <property type="molecule type" value="Genomic_DNA"/>
</dbReference>
<keyword evidence="8 10" id="KW-0694">RNA-binding</keyword>
<dbReference type="PRINTS" id="PR02011">
    <property type="entry name" value="RCMTNCL1"/>
</dbReference>
<evidence type="ECO:0000313" key="13">
    <source>
        <dbReference type="Proteomes" id="UP000785679"/>
    </source>
</evidence>
<dbReference type="InterPro" id="IPR023270">
    <property type="entry name" value="RCMT_NCL1"/>
</dbReference>
<dbReference type="Proteomes" id="UP000785679">
    <property type="component" value="Unassembled WGS sequence"/>
</dbReference>
<evidence type="ECO:0000256" key="2">
    <source>
        <dbReference type="ARBA" id="ARBA00007494"/>
    </source>
</evidence>
<evidence type="ECO:0000313" key="12">
    <source>
        <dbReference type="EMBL" id="TNV84796.1"/>
    </source>
</evidence>
<proteinExistence type="inferred from homology"/>
<dbReference type="GO" id="GO:0000049">
    <property type="term" value="F:tRNA binding"/>
    <property type="evidence" value="ECO:0007669"/>
    <property type="project" value="UniProtKB-KW"/>
</dbReference>
<evidence type="ECO:0000256" key="4">
    <source>
        <dbReference type="ARBA" id="ARBA00022603"/>
    </source>
</evidence>
<evidence type="ECO:0000256" key="3">
    <source>
        <dbReference type="ARBA" id="ARBA00022555"/>
    </source>
</evidence>
<dbReference type="Pfam" id="PF25376">
    <property type="entry name" value="Pre-PUA_NSUN2"/>
    <property type="match status" value="1"/>
</dbReference>
<keyword evidence="6 10" id="KW-0949">S-adenosyl-L-methionine</keyword>
<evidence type="ECO:0000256" key="10">
    <source>
        <dbReference type="PROSITE-ProRule" id="PRU01023"/>
    </source>
</evidence>
<keyword evidence="3" id="KW-0820">tRNA-binding</keyword>
<dbReference type="PRINTS" id="PR02008">
    <property type="entry name" value="RCMTFAMILY"/>
</dbReference>
<feature type="binding site" evidence="10">
    <location>
        <position position="376"/>
    </location>
    <ligand>
        <name>S-adenosyl-L-methionine</name>
        <dbReference type="ChEBI" id="CHEBI:59789"/>
    </ligand>
</feature>
<feature type="binding site" evidence="10">
    <location>
        <position position="400"/>
    </location>
    <ligand>
        <name>S-adenosyl-L-methionine</name>
        <dbReference type="ChEBI" id="CHEBI:59789"/>
    </ligand>
</feature>
<dbReference type="GO" id="GO:0005634">
    <property type="term" value="C:nucleus"/>
    <property type="evidence" value="ECO:0007669"/>
    <property type="project" value="UniProtKB-SubCell"/>
</dbReference>
<keyword evidence="9" id="KW-0539">Nucleus</keyword>
<comment type="similarity">
    <text evidence="2 10">Belongs to the class I-like SAM-binding methyltransferase superfamily. RsmB/NOP family.</text>
</comment>
<dbReference type="PROSITE" id="PS01153">
    <property type="entry name" value="NOL1_NOP2_SUN"/>
    <property type="match status" value="1"/>
</dbReference>
<keyword evidence="5 10" id="KW-0808">Transferase</keyword>
<evidence type="ECO:0000256" key="8">
    <source>
        <dbReference type="ARBA" id="ARBA00022884"/>
    </source>
</evidence>
<accession>A0A8J8NZU1</accession>
<dbReference type="InterPro" id="IPR049560">
    <property type="entry name" value="MeTrfase_RsmB-F_NOP2_cat"/>
</dbReference>
<organism evidence="12 13">
    <name type="scientific">Halteria grandinella</name>
    <dbReference type="NCBI Taxonomy" id="5974"/>
    <lineage>
        <taxon>Eukaryota</taxon>
        <taxon>Sar</taxon>
        <taxon>Alveolata</taxon>
        <taxon>Ciliophora</taxon>
        <taxon>Intramacronucleata</taxon>
        <taxon>Spirotrichea</taxon>
        <taxon>Stichotrichia</taxon>
        <taxon>Sporadotrichida</taxon>
        <taxon>Halteriidae</taxon>
        <taxon>Halteria</taxon>
    </lineage>
</organism>
<dbReference type="PROSITE" id="PS51686">
    <property type="entry name" value="SAM_MT_RSMB_NOP"/>
    <property type="match status" value="1"/>
</dbReference>
<dbReference type="InterPro" id="IPR023267">
    <property type="entry name" value="RCMT"/>
</dbReference>
<dbReference type="InterPro" id="IPR018314">
    <property type="entry name" value="RsmB/NOL1/NOP2-like_CS"/>
</dbReference>
<sequence length="859" mass="98609">MERATVGVGIGGDSDDERELTQLAEKSGQSKSIQISAGQFDEDDTEYVLGKLREAGTDYDPPTRYDGESQMSEGTLSLMEREMGLGGAGGGIADLLKSLPETNIQLNTVPKKQPETVAVQGGAGEAPPKPKKKVKKVFDKKVDKETKEKRLREWEEGGNRLAPVQEEGAAAVAHDLVVEKHNQDFVNYYQGMEIVPKAEWENFYGALKENLDICFRINSVEKNWQKTKEEIENQIQEMLKNDLTKDKIPRLLKWYPSQLAYTFHELSRSEMKANPLLKNFHTFLVQETENGRIFRQEAVSMIPVTLLHIEPHHKCLDMCAAPGSKTIQILEYLHQNGIKIPEGFVIANDTDSKRAYMLTHQARRLNSPAMLITNNDARRLPNLRADETGLTMKFDRILCDVPCSGDGTLRKNPSLWKNFNAHLGHATHPLQREILERGIRLLKKGGRLVYSTCTFNPLEDEAVVADILSKHIKQVELVDVSSELSPHLKYRPGRIHWKVYHRGKGQREPSAWYTRYEDVPNWKKKVIKETMFNSTYTHINNEPERVSDEDRYDPLNLKRCMRIFPHDDNQGGFFVAVFTKVLDEHEGFRYDEMYEGNAWDDPSIRQKPILQDLKEFALEYEKDLSKYEEQKGIPKEQSTQNEVLSLVLEAEEEARQRKKASGVNFGKMSAEMELQKEEQFTYAKLIDKRMDVWMNLQLFYGINSSFPSEYLFYQKDTTNNLVFISDGMANGLMKCTRKYKLKVVNIGVKMFSKNRDDKSEAKYRLLQEGLELLLPYMDNSRKITVAKEVFLKFLELPLITYEDLKSKYQCSEFEGKEHGSAVMFCAGPSGVYATVWMGVNNVSLMVNKEEIKSFKFLIQ</sequence>
<dbReference type="CDD" id="cd02440">
    <property type="entry name" value="AdoMet_MTases"/>
    <property type="match status" value="1"/>
</dbReference>
<evidence type="ECO:0000256" key="9">
    <source>
        <dbReference type="ARBA" id="ARBA00023242"/>
    </source>
</evidence>
<comment type="caution">
    <text evidence="12">The sequence shown here is derived from an EMBL/GenBank/DDBJ whole genome shotgun (WGS) entry which is preliminary data.</text>
</comment>
<dbReference type="InterPro" id="IPR029063">
    <property type="entry name" value="SAM-dependent_MTases_sf"/>
</dbReference>
<evidence type="ECO:0000256" key="6">
    <source>
        <dbReference type="ARBA" id="ARBA00022691"/>
    </source>
</evidence>
<dbReference type="InterPro" id="IPR001678">
    <property type="entry name" value="MeTrfase_RsmB-F_NOP2_dom"/>
</dbReference>
<dbReference type="GO" id="GO:0030488">
    <property type="term" value="P:tRNA methylation"/>
    <property type="evidence" value="ECO:0007669"/>
    <property type="project" value="UniProtKB-ARBA"/>
</dbReference>
<feature type="binding site" evidence="10">
    <location>
        <begin position="319"/>
        <end position="325"/>
    </location>
    <ligand>
        <name>S-adenosyl-L-methionine</name>
        <dbReference type="ChEBI" id="CHEBI:59789"/>
    </ligand>
</feature>
<feature type="binding site" evidence="10">
    <location>
        <position position="349"/>
    </location>
    <ligand>
        <name>S-adenosyl-L-methionine</name>
        <dbReference type="ChEBI" id="CHEBI:59789"/>
    </ligand>
</feature>
<evidence type="ECO:0000256" key="1">
    <source>
        <dbReference type="ARBA" id="ARBA00004123"/>
    </source>
</evidence>
<keyword evidence="4 10" id="KW-0489">Methyltransferase</keyword>
<dbReference type="SUPFAM" id="SSF53335">
    <property type="entry name" value="S-adenosyl-L-methionine-dependent methyltransferases"/>
    <property type="match status" value="1"/>
</dbReference>
<evidence type="ECO:0000256" key="7">
    <source>
        <dbReference type="ARBA" id="ARBA00022694"/>
    </source>
</evidence>
<feature type="domain" description="SAM-dependent MTase RsmB/NOP-type" evidence="11">
    <location>
        <begin position="203"/>
        <end position="581"/>
    </location>
</feature>
<dbReference type="OrthoDB" id="6093671at2759"/>
<comment type="subcellular location">
    <subcellularLocation>
        <location evidence="1">Nucleus</location>
    </subcellularLocation>
</comment>
<evidence type="ECO:0000256" key="5">
    <source>
        <dbReference type="ARBA" id="ARBA00022679"/>
    </source>
</evidence>
<keyword evidence="13" id="KW-1185">Reference proteome</keyword>
<dbReference type="Gene3D" id="3.40.50.150">
    <property type="entry name" value="Vaccinia Virus protein VP39"/>
    <property type="match status" value="1"/>
</dbReference>
<feature type="active site" description="Nucleophile" evidence="10">
    <location>
        <position position="453"/>
    </location>
</feature>
<evidence type="ECO:0000259" key="11">
    <source>
        <dbReference type="PROSITE" id="PS51686"/>
    </source>
</evidence>
<dbReference type="PANTHER" id="PTHR22808">
    <property type="entry name" value="NCL1 YEAST -RELATED NOL1/NOP2/FMU SUN DOMAIN-CONTAINING"/>
    <property type="match status" value="1"/>
</dbReference>
<gene>
    <name evidence="12" type="ORF">FGO68_gene7818</name>
</gene>
<reference evidence="12" key="1">
    <citation type="submission" date="2019-06" db="EMBL/GenBank/DDBJ databases">
        <authorList>
            <person name="Zheng W."/>
        </authorList>
    </citation>
    <scope>NUCLEOTIDE SEQUENCE</scope>
    <source>
        <strain evidence="12">QDHG01</strain>
    </source>
</reference>
<dbReference type="InterPro" id="IPR057285">
    <property type="entry name" value="Pre-PUA_NSUN2"/>
</dbReference>
<name>A0A8J8NZU1_HALGN</name>
<dbReference type="Pfam" id="PF01189">
    <property type="entry name" value="Methyltr_RsmB-F"/>
    <property type="match status" value="1"/>
</dbReference>
<protein>
    <recommendedName>
        <fullName evidence="11">SAM-dependent MTase RsmB/NOP-type domain-containing protein</fullName>
    </recommendedName>
</protein>